<evidence type="ECO:0000313" key="2">
    <source>
        <dbReference type="Proteomes" id="UP000036403"/>
    </source>
</evidence>
<keyword evidence="2" id="KW-1185">Reference proteome</keyword>
<evidence type="ECO:0000313" key="1">
    <source>
        <dbReference type="EMBL" id="KMQ83605.1"/>
    </source>
</evidence>
<name>A0A0J7MSY0_LASNI</name>
<comment type="caution">
    <text evidence="1">The sequence shown here is derived from an EMBL/GenBank/DDBJ whole genome shotgun (WGS) entry which is preliminary data.</text>
</comment>
<organism evidence="1 2">
    <name type="scientific">Lasius niger</name>
    <name type="common">Black garden ant</name>
    <dbReference type="NCBI Taxonomy" id="67767"/>
    <lineage>
        <taxon>Eukaryota</taxon>
        <taxon>Metazoa</taxon>
        <taxon>Ecdysozoa</taxon>
        <taxon>Arthropoda</taxon>
        <taxon>Hexapoda</taxon>
        <taxon>Insecta</taxon>
        <taxon>Pterygota</taxon>
        <taxon>Neoptera</taxon>
        <taxon>Endopterygota</taxon>
        <taxon>Hymenoptera</taxon>
        <taxon>Apocrita</taxon>
        <taxon>Aculeata</taxon>
        <taxon>Formicoidea</taxon>
        <taxon>Formicidae</taxon>
        <taxon>Formicinae</taxon>
        <taxon>Lasius</taxon>
        <taxon>Lasius</taxon>
    </lineage>
</organism>
<sequence length="66" mass="6737">MSKKKKEEAAERVLVGMPNEAEEEAGLVEAALDGPLEVTGPVEAALKTAEAAEAAEVEETCGAAVP</sequence>
<reference evidence="1 2" key="1">
    <citation type="submission" date="2015-04" db="EMBL/GenBank/DDBJ databases">
        <title>Lasius niger genome sequencing.</title>
        <authorList>
            <person name="Konorov E.A."/>
            <person name="Nikitin M.A."/>
            <person name="Kirill M.V."/>
            <person name="Chang P."/>
        </authorList>
    </citation>
    <scope>NUCLEOTIDE SEQUENCE [LARGE SCALE GENOMIC DNA]</scope>
    <source>
        <tissue evidence="1">Whole</tissue>
    </source>
</reference>
<dbReference type="EMBL" id="LBMM01019169">
    <property type="protein sequence ID" value="KMQ83605.1"/>
    <property type="molecule type" value="Genomic_DNA"/>
</dbReference>
<gene>
    <name evidence="1" type="ORF">RF55_19566</name>
</gene>
<protein>
    <submittedName>
        <fullName evidence="1">Uncharacterized protein</fullName>
    </submittedName>
</protein>
<proteinExistence type="predicted"/>
<dbReference type="PaxDb" id="67767-A0A0J7MSY0"/>
<dbReference type="Proteomes" id="UP000036403">
    <property type="component" value="Unassembled WGS sequence"/>
</dbReference>
<dbReference type="AlphaFoldDB" id="A0A0J7MSY0"/>
<accession>A0A0J7MSY0</accession>